<dbReference type="Gene3D" id="3.30.70.270">
    <property type="match status" value="1"/>
</dbReference>
<feature type="domain" description="PAC" evidence="8">
    <location>
        <begin position="354"/>
        <end position="405"/>
    </location>
</feature>
<dbReference type="SMART" id="SM00091">
    <property type="entry name" value="PAS"/>
    <property type="match status" value="3"/>
</dbReference>
<feature type="transmembrane region" description="Helical" evidence="6">
    <location>
        <begin position="137"/>
        <end position="157"/>
    </location>
</feature>
<feature type="domain" description="GGDEF" evidence="9">
    <location>
        <begin position="686"/>
        <end position="820"/>
    </location>
</feature>
<dbReference type="EMBL" id="CP116346">
    <property type="protein sequence ID" value="WIT14179.1"/>
    <property type="molecule type" value="Genomic_DNA"/>
</dbReference>
<dbReference type="InterPro" id="IPR000014">
    <property type="entry name" value="PAS"/>
</dbReference>
<dbReference type="GO" id="GO:0006355">
    <property type="term" value="P:regulation of DNA-templated transcription"/>
    <property type="evidence" value="ECO:0007669"/>
    <property type="project" value="InterPro"/>
</dbReference>
<dbReference type="InterPro" id="IPR000700">
    <property type="entry name" value="PAS-assoc_C"/>
</dbReference>
<evidence type="ECO:0000259" key="8">
    <source>
        <dbReference type="PROSITE" id="PS50113"/>
    </source>
</evidence>
<feature type="domain" description="PAC" evidence="8">
    <location>
        <begin position="477"/>
        <end position="529"/>
    </location>
</feature>
<dbReference type="Pfam" id="PF00989">
    <property type="entry name" value="PAS"/>
    <property type="match status" value="1"/>
</dbReference>
<dbReference type="CDD" id="cd00130">
    <property type="entry name" value="PAS"/>
    <property type="match status" value="3"/>
</dbReference>
<dbReference type="PROSITE" id="PS50887">
    <property type="entry name" value="GGDEF"/>
    <property type="match status" value="1"/>
</dbReference>
<evidence type="ECO:0000256" key="4">
    <source>
        <dbReference type="ARBA" id="ARBA00022989"/>
    </source>
</evidence>
<dbReference type="InterPro" id="IPR013656">
    <property type="entry name" value="PAS_4"/>
</dbReference>
<dbReference type="InterPro" id="IPR000160">
    <property type="entry name" value="GGDEF_dom"/>
</dbReference>
<feature type="transmembrane region" description="Helical" evidence="6">
    <location>
        <begin position="225"/>
        <end position="247"/>
    </location>
</feature>
<dbReference type="Pfam" id="PF00990">
    <property type="entry name" value="GGDEF"/>
    <property type="match status" value="1"/>
</dbReference>
<dbReference type="SMART" id="SM00267">
    <property type="entry name" value="GGDEF"/>
    <property type="match status" value="1"/>
</dbReference>
<dbReference type="InterPro" id="IPR043128">
    <property type="entry name" value="Rev_trsase/Diguanyl_cyclase"/>
</dbReference>
<keyword evidence="5 6" id="KW-0472">Membrane</keyword>
<feature type="domain" description="PAS" evidence="7">
    <location>
        <begin position="530"/>
        <end position="600"/>
    </location>
</feature>
<dbReference type="PANTHER" id="PTHR44757:SF2">
    <property type="entry name" value="BIOFILM ARCHITECTURE MAINTENANCE PROTEIN MBAA"/>
    <property type="match status" value="1"/>
</dbReference>
<evidence type="ECO:0000256" key="5">
    <source>
        <dbReference type="ARBA" id="ARBA00023136"/>
    </source>
</evidence>
<evidence type="ECO:0000256" key="2">
    <source>
        <dbReference type="ARBA" id="ARBA00022475"/>
    </source>
</evidence>
<dbReference type="InterPro" id="IPR013767">
    <property type="entry name" value="PAS_fold"/>
</dbReference>
<reference evidence="10" key="1">
    <citation type="submission" date="2023-01" db="EMBL/GenBank/DDBJ databases">
        <title>Whole genome sequence of Paucibacter sp. S2-9 isolated from pond sediment.</title>
        <authorList>
            <person name="Jung J.Y."/>
        </authorList>
    </citation>
    <scope>NUCLEOTIDE SEQUENCE</scope>
    <source>
        <strain evidence="10">S2-9</strain>
    </source>
</reference>
<dbReference type="SUPFAM" id="SSF55785">
    <property type="entry name" value="PYP-like sensor domain (PAS domain)"/>
    <property type="match status" value="3"/>
</dbReference>
<evidence type="ECO:0000256" key="3">
    <source>
        <dbReference type="ARBA" id="ARBA00022692"/>
    </source>
</evidence>
<organism evidence="10 11">
    <name type="scientific">Paucibacter sediminis</name>
    <dbReference type="NCBI Taxonomy" id="3019553"/>
    <lineage>
        <taxon>Bacteria</taxon>
        <taxon>Pseudomonadati</taxon>
        <taxon>Pseudomonadota</taxon>
        <taxon>Betaproteobacteria</taxon>
        <taxon>Burkholderiales</taxon>
        <taxon>Sphaerotilaceae</taxon>
        <taxon>Roseateles</taxon>
    </lineage>
</organism>
<feature type="transmembrane region" description="Helical" evidence="6">
    <location>
        <begin position="177"/>
        <end position="194"/>
    </location>
</feature>
<evidence type="ECO:0000313" key="10">
    <source>
        <dbReference type="EMBL" id="WIT14179.1"/>
    </source>
</evidence>
<keyword evidence="11" id="KW-1185">Reference proteome</keyword>
<name>A0AA95SZ99_9BURK</name>
<dbReference type="NCBIfam" id="TIGR00254">
    <property type="entry name" value="GGDEF"/>
    <property type="match status" value="1"/>
</dbReference>
<evidence type="ECO:0000256" key="6">
    <source>
        <dbReference type="SAM" id="Phobius"/>
    </source>
</evidence>
<protein>
    <submittedName>
        <fullName evidence="10">PAS domain-containing protein</fullName>
    </submittedName>
</protein>
<dbReference type="Pfam" id="PF08448">
    <property type="entry name" value="PAS_4"/>
    <property type="match status" value="2"/>
</dbReference>
<dbReference type="RefSeq" id="WP_285235307.1">
    <property type="nucleotide sequence ID" value="NZ_CP116346.1"/>
</dbReference>
<dbReference type="PROSITE" id="PS50112">
    <property type="entry name" value="PAS"/>
    <property type="match status" value="2"/>
</dbReference>
<evidence type="ECO:0000259" key="7">
    <source>
        <dbReference type="PROSITE" id="PS50112"/>
    </source>
</evidence>
<dbReference type="GO" id="GO:0005886">
    <property type="term" value="C:plasma membrane"/>
    <property type="evidence" value="ECO:0007669"/>
    <property type="project" value="UniProtKB-SubCell"/>
</dbReference>
<feature type="transmembrane region" description="Helical" evidence="6">
    <location>
        <begin position="200"/>
        <end position="218"/>
    </location>
</feature>
<dbReference type="Gene3D" id="3.30.450.20">
    <property type="entry name" value="PAS domain"/>
    <property type="match status" value="3"/>
</dbReference>
<feature type="transmembrane region" description="Helical" evidence="6">
    <location>
        <begin position="65"/>
        <end position="83"/>
    </location>
</feature>
<evidence type="ECO:0000313" key="11">
    <source>
        <dbReference type="Proteomes" id="UP001177769"/>
    </source>
</evidence>
<feature type="domain" description="PAS" evidence="7">
    <location>
        <begin position="406"/>
        <end position="476"/>
    </location>
</feature>
<dbReference type="InterPro" id="IPR029787">
    <property type="entry name" value="Nucleotide_cyclase"/>
</dbReference>
<dbReference type="PROSITE" id="PS50113">
    <property type="entry name" value="PAC"/>
    <property type="match status" value="2"/>
</dbReference>
<dbReference type="InterPro" id="IPR052155">
    <property type="entry name" value="Biofilm_reg_signaling"/>
</dbReference>
<dbReference type="Proteomes" id="UP001177769">
    <property type="component" value="Chromosome"/>
</dbReference>
<proteinExistence type="predicted"/>
<dbReference type="InterPro" id="IPR035965">
    <property type="entry name" value="PAS-like_dom_sf"/>
</dbReference>
<dbReference type="CDD" id="cd01949">
    <property type="entry name" value="GGDEF"/>
    <property type="match status" value="1"/>
</dbReference>
<dbReference type="SUPFAM" id="SSF55073">
    <property type="entry name" value="Nucleotide cyclase"/>
    <property type="match status" value="1"/>
</dbReference>
<feature type="transmembrane region" description="Helical" evidence="6">
    <location>
        <begin position="6"/>
        <end position="30"/>
    </location>
</feature>
<keyword evidence="4 6" id="KW-1133">Transmembrane helix</keyword>
<dbReference type="KEGG" id="pais:PFX98_11290"/>
<dbReference type="PANTHER" id="PTHR44757">
    <property type="entry name" value="DIGUANYLATE CYCLASE DGCP"/>
    <property type="match status" value="1"/>
</dbReference>
<evidence type="ECO:0000259" key="9">
    <source>
        <dbReference type="PROSITE" id="PS50887"/>
    </source>
</evidence>
<keyword evidence="2" id="KW-1003">Cell membrane</keyword>
<dbReference type="AlphaFoldDB" id="A0AA95SZ99"/>
<sequence length="828" mass="89084">MGAAALAYYLAARLGLLIPYIGSHVSLIWLPTGIALAAYLRWGTSMAPTMLLAAFLINYQIGTPAWAALGIAAGNALGPWLSAKLLGRLGFDAALTRRADLGHYLLAVALGMLVTASNGCVWLRLAGFLSAGQWAPAWLTWWTGDAVGALLGGIPLVAMSRASMRTSFAGRRGRFNMALLGLVLACGLLTFSPWTAPATALTFPLLALPLFLMAVLALRAGVLAASLAVLLLSGTAAWGTASGIGPFAGHDTHAGLLALWSYVTAQVCTGVLICGLAAELLASQRQQQAQFQHASEGIVVVDPEGRLTALNPMARLMLELAPKEPPGTPGLALTQLPNGNGTSLAECLQQPAGQPRLLTLCRSDGRRLEVEVQTARYRDARGRQLSQLLLRDVTEGREAQARLAASEERLRAITDSAPALIADHDREFRYRFANRTYQDWLGIAPEAVLGQTVASVLGEAAWAEVRPAMEAALRGEAASYERHIQGRAEERWIHVALVPRRDAAGAVDGFYALASDITPRRRAEQALRQSEQRLRSITDQLPMRVSYVDADERYRFINLAYERAFGRPRHELLGLTVREVIGAGAYGEAAPHIRRALAGETVSFDSEITTREGYRCYRASYLPQFADDGREVLGFVAMILDTTAQKQEERRLIELSQSDSLTGLLNRAGFEQRAYEAVQRCQSVGGTMALLLLDLDGFKQVNDSLGHLAGDLLLRGFAGRLSRSLRGADIVARPGGDEFAVIVEQLSAPADAVTIAGNIVEAMRTPFVLENRSVHVSTSIGVVLYRGEPGLTPRDLSKRADDLLYAAKAGGRDRFCLGSAEAPCTSDS</sequence>
<dbReference type="Pfam" id="PF05231">
    <property type="entry name" value="MASE1"/>
    <property type="match status" value="1"/>
</dbReference>
<dbReference type="NCBIfam" id="TIGR00229">
    <property type="entry name" value="sensory_box"/>
    <property type="match status" value="3"/>
</dbReference>
<evidence type="ECO:0000256" key="1">
    <source>
        <dbReference type="ARBA" id="ARBA00004651"/>
    </source>
</evidence>
<gene>
    <name evidence="10" type="ORF">PFX98_11290</name>
</gene>
<comment type="subcellular location">
    <subcellularLocation>
        <location evidence="1">Cell membrane</location>
        <topology evidence="1">Multi-pass membrane protein</topology>
    </subcellularLocation>
</comment>
<dbReference type="InterPro" id="IPR007895">
    <property type="entry name" value="MASE1"/>
</dbReference>
<keyword evidence="3 6" id="KW-0812">Transmembrane</keyword>
<accession>A0AA95SZ99</accession>
<feature type="transmembrane region" description="Helical" evidence="6">
    <location>
        <begin position="104"/>
        <end position="125"/>
    </location>
</feature>